<dbReference type="STRING" id="1457250.GCA_000755225_02723"/>
<name>A0A4D6H8B2_9EURY</name>
<proteinExistence type="predicted"/>
<dbReference type="PROSITE" id="PS51257">
    <property type="entry name" value="PROKAR_LIPOPROTEIN"/>
    <property type="match status" value="1"/>
</dbReference>
<dbReference type="InterPro" id="IPR006311">
    <property type="entry name" value="TAT_signal"/>
</dbReference>
<dbReference type="KEGG" id="hsn:DV733_02125"/>
<dbReference type="NCBIfam" id="TIGR01409">
    <property type="entry name" value="TAT_signal_seq"/>
    <property type="match status" value="1"/>
</dbReference>
<dbReference type="AlphaFoldDB" id="A0A4D6H8B2"/>
<accession>A0A4D6H8B2</accession>
<dbReference type="GeneID" id="39846626"/>
<dbReference type="PROSITE" id="PS51318">
    <property type="entry name" value="TAT"/>
    <property type="match status" value="1"/>
</dbReference>
<feature type="region of interest" description="Disordered" evidence="1">
    <location>
        <begin position="32"/>
        <end position="53"/>
    </location>
</feature>
<dbReference type="Proteomes" id="UP000296706">
    <property type="component" value="Chromosome"/>
</dbReference>
<sequence length="322" mass="34667">MSRQSWSRRRFLGAAGVGGMAAMGGLSGCVSSGGNGASSDGSHPSGSWIPRRGAFPHEGSINAKYLGLDDARTNESELSFEYEQYATRIVPVIDQLDSASLSDASGVTYVLPATVVHGSFDPSAMAEEMADTQFYERAGTYQEYELVTRSARIWALGSNAIVRGVPDRANAETVIDTFRGETDRAVSTDDDFSAMLDTLGNGTSIRVQSFDSPRDLSAPLPNETHAIGESLAVEGDRTSFTLVARLDSVPGDETVTTVRRALEDYRVDSVSVETDDREVTATTAFDTSELDRYLLGLPRRFTTTFPLPSDATRSGRDSGRNT</sequence>
<organism evidence="2 3">
    <name type="scientific">Halapricum salinum</name>
    <dbReference type="NCBI Taxonomy" id="1457250"/>
    <lineage>
        <taxon>Archaea</taxon>
        <taxon>Methanobacteriati</taxon>
        <taxon>Methanobacteriota</taxon>
        <taxon>Stenosarchaea group</taxon>
        <taxon>Halobacteria</taxon>
        <taxon>Halobacteriales</taxon>
        <taxon>Haloarculaceae</taxon>
        <taxon>Halapricum</taxon>
    </lineage>
</organism>
<evidence type="ECO:0000313" key="3">
    <source>
        <dbReference type="Proteomes" id="UP000296706"/>
    </source>
</evidence>
<dbReference type="EMBL" id="CP031310">
    <property type="protein sequence ID" value="QCC50093.1"/>
    <property type="molecule type" value="Genomic_DNA"/>
</dbReference>
<evidence type="ECO:0008006" key="4">
    <source>
        <dbReference type="Google" id="ProtNLM"/>
    </source>
</evidence>
<keyword evidence="3" id="KW-1185">Reference proteome</keyword>
<dbReference type="InterPro" id="IPR019546">
    <property type="entry name" value="TAT_signal_bac_arc"/>
</dbReference>
<protein>
    <recommendedName>
        <fullName evidence="4">Twin-arginine translocation signal domain-containing protein</fullName>
    </recommendedName>
</protein>
<evidence type="ECO:0000256" key="1">
    <source>
        <dbReference type="SAM" id="MobiDB-lite"/>
    </source>
</evidence>
<gene>
    <name evidence="2" type="ORF">DV733_02125</name>
</gene>
<dbReference type="RefSeq" id="WP_136342265.1">
    <property type="nucleotide sequence ID" value="NZ_CP031310.1"/>
</dbReference>
<evidence type="ECO:0000313" key="2">
    <source>
        <dbReference type="EMBL" id="QCC50093.1"/>
    </source>
</evidence>
<reference evidence="2 3" key="1">
    <citation type="journal article" date="2019" name="Nat. Commun.">
        <title>A new type of DNA phosphorothioation-based antiviral system in archaea.</title>
        <authorList>
            <person name="Xiong L."/>
            <person name="Liu S."/>
            <person name="Chen S."/>
            <person name="Xiao Y."/>
            <person name="Zhu B."/>
            <person name="Gao Y."/>
            <person name="Zhang Y."/>
            <person name="Chen B."/>
            <person name="Luo J."/>
            <person name="Deng Z."/>
            <person name="Chen X."/>
            <person name="Wang L."/>
            <person name="Chen S."/>
        </authorList>
    </citation>
    <scope>NUCLEOTIDE SEQUENCE [LARGE SCALE GENOMIC DNA]</scope>
    <source>
        <strain evidence="2 3">CBA1105</strain>
    </source>
</reference>